<dbReference type="HOGENOM" id="CLU_1516450_0_0_4"/>
<reference evidence="1" key="1">
    <citation type="submission" date="2011-10" db="EMBL/GenBank/DDBJ databases">
        <title>The Genome Sequence of Oxalobacter formigenes HOxBLS.</title>
        <authorList>
            <consortium name="The Broad Institute Genome Sequencing Platform"/>
            <person name="Earl A."/>
            <person name="Ward D."/>
            <person name="Feldgarden M."/>
            <person name="Gevers D."/>
            <person name="Allison M.J."/>
            <person name="Humphrey S."/>
            <person name="Young S.K."/>
            <person name="Zeng Q."/>
            <person name="Gargeya S."/>
            <person name="Fitzgerald M."/>
            <person name="Haas B."/>
            <person name="Abouelleil A."/>
            <person name="Alvarado L."/>
            <person name="Arachchi H.M."/>
            <person name="Berlin A."/>
            <person name="Brown A."/>
            <person name="Chapman S.B."/>
            <person name="Chen Z."/>
            <person name="Dunbar C."/>
            <person name="Freedman E."/>
            <person name="Gearin G."/>
            <person name="Goldberg J."/>
            <person name="Griggs A."/>
            <person name="Gujja S."/>
            <person name="Heiman D."/>
            <person name="Howarth C."/>
            <person name="Larson L."/>
            <person name="Lui A."/>
            <person name="MacDonald P.J.P."/>
            <person name="Montmayeur A."/>
            <person name="Murphy C."/>
            <person name="Neiman D."/>
            <person name="Pearson M."/>
            <person name="Priest M."/>
            <person name="Roberts A."/>
            <person name="Saif S."/>
            <person name="Shea T."/>
            <person name="Shenoy N."/>
            <person name="Sisk P."/>
            <person name="Stolte C."/>
            <person name="Sykes S."/>
            <person name="Wortman J."/>
            <person name="Nusbaum C."/>
            <person name="Birren B."/>
        </authorList>
    </citation>
    <scope>NUCLEOTIDE SEQUENCE [LARGE SCALE GENOMIC DNA]</scope>
    <source>
        <strain evidence="1">HOxBLS</strain>
    </source>
</reference>
<dbReference type="EMBL" id="ACDP02000029">
    <property type="protein sequence ID" value="EQM95125.1"/>
    <property type="molecule type" value="Genomic_DNA"/>
</dbReference>
<accession>T5LQA8</accession>
<evidence type="ECO:0000313" key="2">
    <source>
        <dbReference type="Proteomes" id="UP000003973"/>
    </source>
</evidence>
<protein>
    <submittedName>
        <fullName evidence="1">Uncharacterized protein</fullName>
    </submittedName>
</protein>
<sequence length="177" mass="19903">MSKWLNNITGGDDVSPGHIDIAPATLRLAITSYWMPGVSSQIVDPVFSLATKALGDEAISVKEIPGLSSFVGLAPDERAQERAFFARMNDWRQTVHQIDEYGKQGRWDDADRAAKRLGDGDLELGNKRYDNGNSFDADIRGLNKERRQAESENDKEWITEVNDKRKKVFAGFGRMER</sequence>
<name>T5LQA8_9BURK</name>
<gene>
    <name evidence="1" type="ORF">OFAG_02349</name>
</gene>
<dbReference type="Proteomes" id="UP000003973">
    <property type="component" value="Unassembled WGS sequence"/>
</dbReference>
<keyword evidence="2" id="KW-1185">Reference proteome</keyword>
<comment type="caution">
    <text evidence="1">The sequence shown here is derived from an EMBL/GenBank/DDBJ whole genome shotgun (WGS) entry which is preliminary data.</text>
</comment>
<evidence type="ECO:0000313" key="1">
    <source>
        <dbReference type="EMBL" id="EQM95125.1"/>
    </source>
</evidence>
<organism evidence="1 2">
    <name type="scientific">Oxalobacter paraformigenes</name>
    <dbReference type="NCBI Taxonomy" id="556268"/>
    <lineage>
        <taxon>Bacteria</taxon>
        <taxon>Pseudomonadati</taxon>
        <taxon>Pseudomonadota</taxon>
        <taxon>Betaproteobacteria</taxon>
        <taxon>Burkholderiales</taxon>
        <taxon>Oxalobacteraceae</taxon>
        <taxon>Oxalobacter</taxon>
    </lineage>
</organism>
<proteinExistence type="predicted"/>
<dbReference type="AlphaFoldDB" id="T5LQA8"/>